<dbReference type="Pfam" id="PF02807">
    <property type="entry name" value="ATP-gua_PtransN"/>
    <property type="match status" value="1"/>
</dbReference>
<name>A0AAY4DCM2_9TELE</name>
<dbReference type="Pfam" id="PF00217">
    <property type="entry name" value="ATP-gua_Ptrans"/>
    <property type="match status" value="1"/>
</dbReference>
<dbReference type="EC" id="2.7.3.2" evidence="2"/>
<feature type="domain" description="Phosphagen kinase C-terminal" evidence="10">
    <location>
        <begin position="154"/>
        <end position="385"/>
    </location>
</feature>
<dbReference type="InterPro" id="IPR022413">
    <property type="entry name" value="ATP-guanido_PTrfase_N"/>
</dbReference>
<dbReference type="InterPro" id="IPR036802">
    <property type="entry name" value="ATP-guanido_PTrfase_N_sf"/>
</dbReference>
<dbReference type="GO" id="GO:0004111">
    <property type="term" value="F:creatine kinase activity"/>
    <property type="evidence" value="ECO:0007669"/>
    <property type="project" value="UniProtKB-EC"/>
</dbReference>
<dbReference type="PANTHER" id="PTHR11547:SF52">
    <property type="entry name" value="CREATINE KINASE"/>
    <property type="match status" value="1"/>
</dbReference>
<sequence length="410" mass="46635">MWQTDRPWKVKPPLEYALEKKYKPILENMLPRDPMSCFNLKRGSPKEEFPCLDGNYTCMGRILTLQMYSRQFNRATESGVIFDDIIRPGLENPGSSAGSVSVGCAAGDAQSYILFCDFFDRIIEAYHDHKMSRTQESDFNYDNLKGGDDFDSMYAISCEVSVSRAVEDFSFPMHCSRGERRKLLSLAKQVLSELAKDFPGSLTNLAELTQHCEERFLYQQVPPIELIKTAVGRDWPDARARWVSNDGSLVVWINTEDHLRLLSSRTDANIQEAFKCICVNLVKLEAFYKKWRHPFVWKEHLGWVVSSPAEVGTGLKASVIVRLSHIPQNKRIHDILERLRLHLHPTAKAGLYRVSNAPTIGFTEVGLVQLLVDGVKLLIRIEKRLENEGGIDDLVPAHKYSMDTVTLLKA</sequence>
<evidence type="ECO:0000259" key="10">
    <source>
        <dbReference type="PROSITE" id="PS51510"/>
    </source>
</evidence>
<evidence type="ECO:0000256" key="1">
    <source>
        <dbReference type="ARBA" id="ARBA00006798"/>
    </source>
</evidence>
<organism evidence="11 12">
    <name type="scientific">Denticeps clupeoides</name>
    <name type="common">denticle herring</name>
    <dbReference type="NCBI Taxonomy" id="299321"/>
    <lineage>
        <taxon>Eukaryota</taxon>
        <taxon>Metazoa</taxon>
        <taxon>Chordata</taxon>
        <taxon>Craniata</taxon>
        <taxon>Vertebrata</taxon>
        <taxon>Euteleostomi</taxon>
        <taxon>Actinopterygii</taxon>
        <taxon>Neopterygii</taxon>
        <taxon>Teleostei</taxon>
        <taxon>Clupei</taxon>
        <taxon>Clupeiformes</taxon>
        <taxon>Denticipitoidei</taxon>
        <taxon>Denticipitidae</taxon>
        <taxon>Denticeps</taxon>
    </lineage>
</organism>
<keyword evidence="12" id="KW-1185">Reference proteome</keyword>
<feature type="binding site" evidence="8">
    <location>
        <begin position="157"/>
        <end position="161"/>
    </location>
    <ligand>
        <name>ATP</name>
        <dbReference type="ChEBI" id="CHEBI:30616"/>
    </ligand>
</feature>
<dbReference type="InterPro" id="IPR022414">
    <property type="entry name" value="ATP-guanido_PTrfase_cat"/>
</dbReference>
<evidence type="ECO:0000256" key="5">
    <source>
        <dbReference type="ARBA" id="ARBA00022777"/>
    </source>
</evidence>
<evidence type="ECO:0000313" key="12">
    <source>
        <dbReference type="Proteomes" id="UP000694580"/>
    </source>
</evidence>
<proteinExistence type="inferred from homology"/>
<gene>
    <name evidence="11" type="primary">zgc:172076</name>
</gene>
<evidence type="ECO:0000256" key="6">
    <source>
        <dbReference type="ARBA" id="ARBA00022840"/>
    </source>
</evidence>
<feature type="binding site" evidence="8">
    <location>
        <begin position="344"/>
        <end position="349"/>
    </location>
    <ligand>
        <name>ATP</name>
        <dbReference type="ChEBI" id="CHEBI:30616"/>
    </ligand>
</feature>
<keyword evidence="3 8" id="KW-0808">Transferase</keyword>
<dbReference type="GO" id="GO:0046314">
    <property type="term" value="P:phosphocreatine biosynthetic process"/>
    <property type="evidence" value="ECO:0007669"/>
    <property type="project" value="InterPro"/>
</dbReference>
<dbReference type="SUPFAM" id="SSF55931">
    <property type="entry name" value="Glutamine synthetase/guanido kinase"/>
    <property type="match status" value="1"/>
</dbReference>
<reference evidence="11" key="2">
    <citation type="submission" date="2025-08" db="UniProtKB">
        <authorList>
            <consortium name="Ensembl"/>
        </authorList>
    </citation>
    <scope>IDENTIFICATION</scope>
</reference>
<dbReference type="PROSITE" id="PS51509">
    <property type="entry name" value="PHOSPHAGEN_KINASE_N"/>
    <property type="match status" value="1"/>
</dbReference>
<dbReference type="Gene3D" id="3.30.590.10">
    <property type="entry name" value="Glutamine synthetase/guanido kinase, catalytic domain"/>
    <property type="match status" value="1"/>
</dbReference>
<dbReference type="PROSITE" id="PS51510">
    <property type="entry name" value="PHOSPHAGEN_KINASE_C"/>
    <property type="match status" value="1"/>
</dbReference>
<dbReference type="Gene3D" id="1.10.135.10">
    <property type="entry name" value="ATP:guanido phosphotransferase, N-terminal domain"/>
    <property type="match status" value="1"/>
</dbReference>
<evidence type="ECO:0000256" key="3">
    <source>
        <dbReference type="ARBA" id="ARBA00022679"/>
    </source>
</evidence>
<protein>
    <recommendedName>
        <fullName evidence="2">creatine kinase</fullName>
        <ecNumber evidence="2">2.7.3.2</ecNumber>
    </recommendedName>
</protein>
<accession>A0AAY4DCM2</accession>
<dbReference type="PANTHER" id="PTHR11547">
    <property type="entry name" value="ARGININE OR CREATINE KINASE"/>
    <property type="match status" value="1"/>
</dbReference>
<dbReference type="InterPro" id="IPR000749">
    <property type="entry name" value="ATP-guanido_PTrfase"/>
</dbReference>
<dbReference type="AlphaFoldDB" id="A0AAY4DCM2"/>
<dbReference type="Proteomes" id="UP000694580">
    <property type="component" value="Chromosome 3"/>
</dbReference>
<dbReference type="GO" id="GO:0005524">
    <property type="term" value="F:ATP binding"/>
    <property type="evidence" value="ECO:0007669"/>
    <property type="project" value="UniProtKB-UniRule"/>
</dbReference>
<dbReference type="GeneTree" id="ENSGT00950000182772"/>
<feature type="domain" description="Phosphagen kinase N-terminal" evidence="9">
    <location>
        <begin position="41"/>
        <end position="128"/>
    </location>
</feature>
<dbReference type="InterPro" id="IPR014746">
    <property type="entry name" value="Gln_synth/guanido_kin_cat_dom"/>
</dbReference>
<comment type="similarity">
    <text evidence="1 7">Belongs to the ATP:guanido phosphotransferase family.</text>
</comment>
<dbReference type="SUPFAM" id="SSF48034">
    <property type="entry name" value="Guanido kinase N-terminal domain"/>
    <property type="match status" value="1"/>
</dbReference>
<evidence type="ECO:0000256" key="7">
    <source>
        <dbReference type="PROSITE-ProRule" id="PRU00842"/>
    </source>
</evidence>
<dbReference type="Ensembl" id="ENSDCDT00010053338.1">
    <property type="protein sequence ID" value="ENSDCDP00010043282.1"/>
    <property type="gene ID" value="ENSDCDG00010027052.1"/>
</dbReference>
<feature type="binding site" evidence="8">
    <location>
        <begin position="316"/>
        <end position="320"/>
    </location>
    <ligand>
        <name>ATP</name>
        <dbReference type="ChEBI" id="CHEBI:30616"/>
    </ligand>
</feature>
<dbReference type="GO" id="GO:0005615">
    <property type="term" value="C:extracellular space"/>
    <property type="evidence" value="ECO:0007669"/>
    <property type="project" value="TreeGrafter"/>
</dbReference>
<keyword evidence="5 8" id="KW-0418">Kinase</keyword>
<evidence type="ECO:0000256" key="2">
    <source>
        <dbReference type="ARBA" id="ARBA00012231"/>
    </source>
</evidence>
<evidence type="ECO:0000259" key="9">
    <source>
        <dbReference type="PROSITE" id="PS51509"/>
    </source>
</evidence>
<keyword evidence="6 8" id="KW-0067">ATP-binding</keyword>
<reference evidence="11" key="3">
    <citation type="submission" date="2025-09" db="UniProtKB">
        <authorList>
            <consortium name="Ensembl"/>
        </authorList>
    </citation>
    <scope>IDENTIFICATION</scope>
</reference>
<keyword evidence="4 8" id="KW-0547">Nucleotide-binding</keyword>
<comment type="caution">
    <text evidence="8">Lacks conserved residue(s) required for the propagation of feature annotation.</text>
</comment>
<reference evidence="11 12" key="1">
    <citation type="submission" date="2020-06" db="EMBL/GenBank/DDBJ databases">
        <authorList>
            <consortium name="Wellcome Sanger Institute Data Sharing"/>
        </authorList>
    </citation>
    <scope>NUCLEOTIDE SEQUENCE [LARGE SCALE GENOMIC DNA]</scope>
</reference>
<evidence type="ECO:0000313" key="11">
    <source>
        <dbReference type="Ensembl" id="ENSDCDP00010043282.1"/>
    </source>
</evidence>
<evidence type="ECO:0000256" key="8">
    <source>
        <dbReference type="PROSITE-ProRule" id="PRU00843"/>
    </source>
</evidence>
<evidence type="ECO:0000256" key="4">
    <source>
        <dbReference type="ARBA" id="ARBA00022741"/>
    </source>
</evidence>
<feature type="binding site" evidence="8">
    <location>
        <position position="260"/>
    </location>
    <ligand>
        <name>ATP</name>
        <dbReference type="ChEBI" id="CHEBI:30616"/>
    </ligand>
</feature>